<sequence>MSFGKARSQKKLDDTLVIVPKRQRSPWKTVLLVLILLALSAGASYWAGHWQVWRKQHGAVEERDQLRVEVQVKEKQLQDLRRKLAIVESGNDIDRKAYQELQQASAELNARIAQLENEVAFYKRVMDPDNVDKGLRVARWELAATTDAKVFDYKLVISQVADNNNYIEGLALVNLVGRQGTTPNVVIPLKDVSEEVQELGIKFRFRFFQNVTGQIRLPDDFVAERVQVILQSTGSKAMRVEKYFDWTTQEAE</sequence>
<dbReference type="AlphaFoldDB" id="A0A1H6TPV7"/>
<dbReference type="STRING" id="64971.SAMN05421831_11112"/>
<organism evidence="3 4">
    <name type="scientific">Allopseudospirillum japonicum</name>
    <dbReference type="NCBI Taxonomy" id="64971"/>
    <lineage>
        <taxon>Bacteria</taxon>
        <taxon>Pseudomonadati</taxon>
        <taxon>Pseudomonadota</taxon>
        <taxon>Gammaproteobacteria</taxon>
        <taxon>Oceanospirillales</taxon>
        <taxon>Oceanospirillaceae</taxon>
        <taxon>Allopseudospirillum</taxon>
    </lineage>
</organism>
<protein>
    <submittedName>
        <fullName evidence="3">Uncharacterized protein</fullName>
    </submittedName>
</protein>
<keyword evidence="2" id="KW-1133">Transmembrane helix</keyword>
<accession>A0A1H6TPV7</accession>
<evidence type="ECO:0000313" key="3">
    <source>
        <dbReference type="EMBL" id="SEI81306.1"/>
    </source>
</evidence>
<dbReference type="InterPro" id="IPR046703">
    <property type="entry name" value="DUF6776"/>
</dbReference>
<keyword evidence="4" id="KW-1185">Reference proteome</keyword>
<name>A0A1H6TPV7_9GAMM</name>
<dbReference type="EMBL" id="FNYH01000011">
    <property type="protein sequence ID" value="SEI81306.1"/>
    <property type="molecule type" value="Genomic_DNA"/>
</dbReference>
<keyword evidence="1" id="KW-0175">Coiled coil</keyword>
<feature type="coiled-coil region" evidence="1">
    <location>
        <begin position="63"/>
        <end position="125"/>
    </location>
</feature>
<proteinExistence type="predicted"/>
<evidence type="ECO:0000313" key="4">
    <source>
        <dbReference type="Proteomes" id="UP000242999"/>
    </source>
</evidence>
<dbReference type="Proteomes" id="UP000242999">
    <property type="component" value="Unassembled WGS sequence"/>
</dbReference>
<dbReference type="RefSeq" id="WP_093311322.1">
    <property type="nucleotide sequence ID" value="NZ_FNYH01000011.1"/>
</dbReference>
<evidence type="ECO:0000256" key="1">
    <source>
        <dbReference type="SAM" id="Coils"/>
    </source>
</evidence>
<feature type="transmembrane region" description="Helical" evidence="2">
    <location>
        <begin position="30"/>
        <end position="48"/>
    </location>
</feature>
<evidence type="ECO:0000256" key="2">
    <source>
        <dbReference type="SAM" id="Phobius"/>
    </source>
</evidence>
<keyword evidence="2" id="KW-0472">Membrane</keyword>
<reference evidence="4" key="1">
    <citation type="submission" date="2016-10" db="EMBL/GenBank/DDBJ databases">
        <authorList>
            <person name="Varghese N."/>
            <person name="Submissions S."/>
        </authorList>
    </citation>
    <scope>NUCLEOTIDE SEQUENCE [LARGE SCALE GENOMIC DNA]</scope>
    <source>
        <strain evidence="4">DSM 7165</strain>
    </source>
</reference>
<keyword evidence="2" id="KW-0812">Transmembrane</keyword>
<dbReference type="OrthoDB" id="7056878at2"/>
<gene>
    <name evidence="3" type="ORF">SAMN05421831_11112</name>
</gene>
<dbReference type="Pfam" id="PF20567">
    <property type="entry name" value="DUF6776"/>
    <property type="match status" value="1"/>
</dbReference>